<dbReference type="Proteomes" id="UP000238083">
    <property type="component" value="Unassembled WGS sequence"/>
</dbReference>
<protein>
    <submittedName>
        <fullName evidence="1">Uncharacterized protein</fullName>
    </submittedName>
</protein>
<comment type="caution">
    <text evidence="1">The sequence shown here is derived from an EMBL/GenBank/DDBJ whole genome shotgun (WGS) entry which is preliminary data.</text>
</comment>
<evidence type="ECO:0000313" key="1">
    <source>
        <dbReference type="EMBL" id="PRY17412.1"/>
    </source>
</evidence>
<dbReference type="OrthoDB" id="5170968at2"/>
<evidence type="ECO:0000313" key="2">
    <source>
        <dbReference type="Proteomes" id="UP000238083"/>
    </source>
</evidence>
<organism evidence="1 2">
    <name type="scientific">Kineococcus rhizosphaerae</name>
    <dbReference type="NCBI Taxonomy" id="559628"/>
    <lineage>
        <taxon>Bacteria</taxon>
        <taxon>Bacillati</taxon>
        <taxon>Actinomycetota</taxon>
        <taxon>Actinomycetes</taxon>
        <taxon>Kineosporiales</taxon>
        <taxon>Kineosporiaceae</taxon>
        <taxon>Kineococcus</taxon>
    </lineage>
</organism>
<dbReference type="RefSeq" id="WP_106208162.1">
    <property type="nucleotide sequence ID" value="NZ_PVZF01000002.1"/>
</dbReference>
<accession>A0A2T0R8E1</accession>
<sequence length="655" mass="67497">MFTGLPDLGRPDGPRGFAVHDEPGAVCVLPTRLSAHPLRIDRYVQDRGDRVTRFTLVQAGFEIGGDEPGPSRVRPAPLGSGWVRLSAPAALDVPAAALAPQPWDAATGVVLPTLVRLDDVTGELLAGAVRGGLQTLGAVVLVTVPGVAARCPGQVTVDARRFLADVGTDPVAPDDLLDRTAAGWAGVSVAGGPQDPRTWAAAVLDRLVARLAVPALDADREGWRFAADPGGTPTFSWDLTGPCAARRLLRLACDPLRGTAAVVTDHVVAPLSDGRERVLVHSTLPGLPAGVLAATATLTAPATPARPFPAEVTADLRPPGPSEVVLALAPGETLAYDLTGAAALETDRGPRTVEGAARPVAEDRTPVLTPADLGIRVLPVHATRALLDLADVTVSARTTRLVRDPAVCTASVVLRAGAGDGWLAVPRDAHQVSLTALASAHADPARTVGRDLPDAEVWLDPFSFPDAPWADPGPRPEPVLVAEVDGLRAAGTATDPDWRFLPLRAGVVRDGTGQPQLTLVEAAGLAWLTVGTALELSDAAQDALRTRALAAGAPAGLRLAPAPFEVDGAAELRLARDGSDTTLATAVTSATTSQDAAFSVQLAPDDLAPVHRALAGETGLLRVRYVLRVAASGPLAQALAAGPVTVETDAATWRP</sequence>
<reference evidence="1 2" key="1">
    <citation type="submission" date="2018-03" db="EMBL/GenBank/DDBJ databases">
        <title>Genomic Encyclopedia of Archaeal and Bacterial Type Strains, Phase II (KMG-II): from individual species to whole genera.</title>
        <authorList>
            <person name="Goeker M."/>
        </authorList>
    </citation>
    <scope>NUCLEOTIDE SEQUENCE [LARGE SCALE GENOMIC DNA]</scope>
    <source>
        <strain evidence="1 2">DSM 19711</strain>
    </source>
</reference>
<proteinExistence type="predicted"/>
<name>A0A2T0R8E1_9ACTN</name>
<gene>
    <name evidence="1" type="ORF">CLV37_102375</name>
</gene>
<dbReference type="AlphaFoldDB" id="A0A2T0R8E1"/>
<dbReference type="EMBL" id="PVZF01000002">
    <property type="protein sequence ID" value="PRY17412.1"/>
    <property type="molecule type" value="Genomic_DNA"/>
</dbReference>
<keyword evidence="2" id="KW-1185">Reference proteome</keyword>